<dbReference type="Gene3D" id="1.25.40.10">
    <property type="entry name" value="Tetratricopeptide repeat domain"/>
    <property type="match status" value="2"/>
</dbReference>
<dbReference type="PANTHER" id="PTHR44102:SF12">
    <property type="entry name" value="PROTEIN NPGR2"/>
    <property type="match status" value="1"/>
</dbReference>
<accession>A0A0D4D8D2</accession>
<dbReference type="AlphaFoldDB" id="A0A0D4D8D2"/>
<dbReference type="InterPro" id="IPR043376">
    <property type="entry name" value="NPG1-like"/>
</dbReference>
<dbReference type="InterPro" id="IPR011990">
    <property type="entry name" value="TPR-like_helical_dom_sf"/>
</dbReference>
<organism evidence="2">
    <name type="scientific">Dimocarpus longan</name>
    <dbReference type="NCBI Taxonomy" id="128017"/>
    <lineage>
        <taxon>Eukaryota</taxon>
        <taxon>Viridiplantae</taxon>
        <taxon>Streptophyta</taxon>
        <taxon>Embryophyta</taxon>
        <taxon>Tracheophyta</taxon>
        <taxon>Spermatophyta</taxon>
        <taxon>Magnoliopsida</taxon>
        <taxon>eudicotyledons</taxon>
        <taxon>Gunneridae</taxon>
        <taxon>Pentapetalae</taxon>
        <taxon>rosids</taxon>
        <taxon>malvids</taxon>
        <taxon>Sapindales</taxon>
        <taxon>Sapindaceae</taxon>
        <taxon>Dimocarpus</taxon>
    </lineage>
</organism>
<dbReference type="SMART" id="SM00028">
    <property type="entry name" value="TPR"/>
    <property type="match status" value="5"/>
</dbReference>
<sequence length="462" mass="51660">MDSAFVPRNNIEEAILLLMILLRKISLRRIEWDPSILNHLSFALSISGDMRSLATRIEELLPGIINRKERYYLLALCYHGAGEDQVALNLLRKLLSSGEDPNCVPALLMASQLCGEKPDLAEEGIGFAQRALECLDGGCDQLDGTVNFLLGVSLSTQSKLEVAEFERATRRSQALQALQSAAISTGMKEPNILYHLSLECAEQRKLDAALYYAKSLLKLEDDSNVKGWLLIARILSAQKRFGDAETVINAALEQTGKWDQGELMRTKAKLQIAQGQLKSAMETYTQLLAVFQVQSKTLVTGRKFRKDCANPPRSLELDVWHDLAFVFIKLSQWHDAEICLSKSKAISAYSATRCHAYGVIYEKKGLFKEALQAFRRAWDIDPNHVPSLISIALVLRRLGGQFAVIRNFLMAARQLDRMNASAWYNLGLLHISEGTQSAKLEAAECLQVAYLLEETTPVEPFR</sequence>
<proteinExistence type="evidence at transcript level"/>
<dbReference type="PROSITE" id="PS50005">
    <property type="entry name" value="TPR"/>
    <property type="match status" value="1"/>
</dbReference>
<reference evidence="2" key="1">
    <citation type="submission" date="2015-01" db="EMBL/GenBank/DDBJ databases">
        <title>Cloning and Characterization of Pollen-germination related genes in Longan SE.</title>
        <authorList>
            <person name="Thu M.K."/>
            <person name="Lai Z."/>
        </authorList>
    </citation>
    <scope>NUCLEOTIDE SEQUENCE</scope>
    <source>
        <tissue evidence="2">Embryogenic callus</tissue>
    </source>
</reference>
<evidence type="ECO:0000256" key="1">
    <source>
        <dbReference type="PROSITE-ProRule" id="PRU00339"/>
    </source>
</evidence>
<protein>
    <submittedName>
        <fullName evidence="2">No pollen germination related 2 protein</fullName>
    </submittedName>
</protein>
<dbReference type="EMBL" id="KP402185">
    <property type="protein sequence ID" value="AJT59694.1"/>
    <property type="molecule type" value="mRNA"/>
</dbReference>
<dbReference type="PANTHER" id="PTHR44102">
    <property type="entry name" value="PROTEIN NPG1"/>
    <property type="match status" value="1"/>
</dbReference>
<evidence type="ECO:0000313" key="2">
    <source>
        <dbReference type="EMBL" id="AJT59694.1"/>
    </source>
</evidence>
<name>A0A0D4D8D2_9ROSI</name>
<dbReference type="Pfam" id="PF13181">
    <property type="entry name" value="TPR_8"/>
    <property type="match status" value="1"/>
</dbReference>
<keyword evidence="1" id="KW-0802">TPR repeat</keyword>
<dbReference type="SUPFAM" id="SSF48452">
    <property type="entry name" value="TPR-like"/>
    <property type="match status" value="2"/>
</dbReference>
<dbReference type="InterPro" id="IPR019734">
    <property type="entry name" value="TPR_rpt"/>
</dbReference>
<feature type="repeat" description="TPR" evidence="1">
    <location>
        <begin position="351"/>
        <end position="384"/>
    </location>
</feature>